<dbReference type="Gene3D" id="3.40.50.720">
    <property type="entry name" value="NAD(P)-binding Rossmann-like Domain"/>
    <property type="match status" value="1"/>
</dbReference>
<name>A0A917E4E5_9HYPH</name>
<dbReference type="PRINTS" id="PR00081">
    <property type="entry name" value="GDHRDH"/>
</dbReference>
<evidence type="ECO:0000256" key="1">
    <source>
        <dbReference type="ARBA" id="ARBA00006484"/>
    </source>
</evidence>
<dbReference type="AlphaFoldDB" id="A0A917E4E5"/>
<comment type="caution">
    <text evidence="3">The sequence shown here is derived from an EMBL/GenBank/DDBJ whole genome shotgun (WGS) entry which is preliminary data.</text>
</comment>
<gene>
    <name evidence="3" type="ORF">GCM10011390_21240</name>
</gene>
<sequence>MSAAMSRFQGKVVVVTGGASGIGEAVAKRFASEGASVLLADKDVDGLKRVAGEIGVHAATRETDVSDEAACEALVAFAVERFGRIDVVVNDAGVDHLARIDEGPFSDFTRVIETDLYGVVHISRAAIAELRKTKGTVINVSSASGLGGDWNHAAYCAAKGAVTNFTRAFAMDEAKNGVRVNAVNPSLTYTPFTEGMKEQPDLVAKFEERIPMGRGAEVDDISGVVAFLASEDARYITGVNLPVDGGLSASNGQPALS</sequence>
<dbReference type="Proteomes" id="UP000644699">
    <property type="component" value="Unassembled WGS sequence"/>
</dbReference>
<dbReference type="InterPro" id="IPR002347">
    <property type="entry name" value="SDR_fam"/>
</dbReference>
<dbReference type="InterPro" id="IPR020904">
    <property type="entry name" value="Sc_DH/Rdtase_CS"/>
</dbReference>
<dbReference type="InterPro" id="IPR057326">
    <property type="entry name" value="KR_dom"/>
</dbReference>
<evidence type="ECO:0000313" key="4">
    <source>
        <dbReference type="Proteomes" id="UP000644699"/>
    </source>
</evidence>
<dbReference type="PANTHER" id="PTHR43975">
    <property type="entry name" value="ZGC:101858"/>
    <property type="match status" value="1"/>
</dbReference>
<dbReference type="FunFam" id="3.40.50.720:FF:000084">
    <property type="entry name" value="Short-chain dehydrogenase reductase"/>
    <property type="match status" value="1"/>
</dbReference>
<dbReference type="PANTHER" id="PTHR43975:SF2">
    <property type="entry name" value="EG:BACR7A4.14 PROTEIN-RELATED"/>
    <property type="match status" value="1"/>
</dbReference>
<dbReference type="InterPro" id="IPR036291">
    <property type="entry name" value="NAD(P)-bd_dom_sf"/>
</dbReference>
<protein>
    <submittedName>
        <fullName evidence="3">3-oxoacyl-ACP reductase</fullName>
    </submittedName>
</protein>
<feature type="domain" description="Ketoreductase" evidence="2">
    <location>
        <begin position="11"/>
        <end position="188"/>
    </location>
</feature>
<dbReference type="CDD" id="cd05233">
    <property type="entry name" value="SDR_c"/>
    <property type="match status" value="1"/>
</dbReference>
<dbReference type="Pfam" id="PF13561">
    <property type="entry name" value="adh_short_C2"/>
    <property type="match status" value="1"/>
</dbReference>
<reference evidence="3" key="2">
    <citation type="submission" date="2020-09" db="EMBL/GenBank/DDBJ databases">
        <authorList>
            <person name="Sun Q."/>
            <person name="Zhou Y."/>
        </authorList>
    </citation>
    <scope>NUCLEOTIDE SEQUENCE</scope>
    <source>
        <strain evidence="3">CGMCC 1.15367</strain>
    </source>
</reference>
<dbReference type="EMBL" id="BMIQ01000003">
    <property type="protein sequence ID" value="GGE02134.1"/>
    <property type="molecule type" value="Genomic_DNA"/>
</dbReference>
<dbReference type="SUPFAM" id="SSF51735">
    <property type="entry name" value="NAD(P)-binding Rossmann-fold domains"/>
    <property type="match status" value="1"/>
</dbReference>
<organism evidence="3 4">
    <name type="scientific">Aureimonas endophytica</name>
    <dbReference type="NCBI Taxonomy" id="2027858"/>
    <lineage>
        <taxon>Bacteria</taxon>
        <taxon>Pseudomonadati</taxon>
        <taxon>Pseudomonadota</taxon>
        <taxon>Alphaproteobacteria</taxon>
        <taxon>Hyphomicrobiales</taxon>
        <taxon>Aurantimonadaceae</taxon>
        <taxon>Aureimonas</taxon>
    </lineage>
</organism>
<proteinExistence type="inferred from homology"/>
<dbReference type="SMART" id="SM00822">
    <property type="entry name" value="PKS_KR"/>
    <property type="match status" value="1"/>
</dbReference>
<dbReference type="PROSITE" id="PS00061">
    <property type="entry name" value="ADH_SHORT"/>
    <property type="match status" value="1"/>
</dbReference>
<comment type="similarity">
    <text evidence="1">Belongs to the short-chain dehydrogenases/reductases (SDR) family.</text>
</comment>
<evidence type="ECO:0000313" key="3">
    <source>
        <dbReference type="EMBL" id="GGE02134.1"/>
    </source>
</evidence>
<dbReference type="RefSeq" id="WP_244639438.1">
    <property type="nucleotide sequence ID" value="NZ_BMIQ01000003.1"/>
</dbReference>
<evidence type="ECO:0000259" key="2">
    <source>
        <dbReference type="SMART" id="SM00822"/>
    </source>
</evidence>
<dbReference type="NCBIfam" id="NF005559">
    <property type="entry name" value="PRK07231.1"/>
    <property type="match status" value="1"/>
</dbReference>
<accession>A0A917E4E5</accession>
<keyword evidence="4" id="KW-1185">Reference proteome</keyword>
<dbReference type="PRINTS" id="PR00080">
    <property type="entry name" value="SDRFAMILY"/>
</dbReference>
<reference evidence="3" key="1">
    <citation type="journal article" date="2014" name="Int. J. Syst. Evol. Microbiol.">
        <title>Complete genome sequence of Corynebacterium casei LMG S-19264T (=DSM 44701T), isolated from a smear-ripened cheese.</title>
        <authorList>
            <consortium name="US DOE Joint Genome Institute (JGI-PGF)"/>
            <person name="Walter F."/>
            <person name="Albersmeier A."/>
            <person name="Kalinowski J."/>
            <person name="Ruckert C."/>
        </authorList>
    </citation>
    <scope>NUCLEOTIDE SEQUENCE</scope>
    <source>
        <strain evidence="3">CGMCC 1.15367</strain>
    </source>
</reference>